<dbReference type="Pfam" id="PF13038">
    <property type="entry name" value="DUF3899"/>
    <property type="match status" value="1"/>
</dbReference>
<evidence type="ECO:0000259" key="2">
    <source>
        <dbReference type="Pfam" id="PF13038"/>
    </source>
</evidence>
<feature type="domain" description="DUF3899" evidence="2">
    <location>
        <begin position="48"/>
        <end position="132"/>
    </location>
</feature>
<dbReference type="EMBL" id="AZEG01000009">
    <property type="protein sequence ID" value="KRL37718.1"/>
    <property type="molecule type" value="Genomic_DNA"/>
</dbReference>
<proteinExistence type="predicted"/>
<keyword evidence="1" id="KW-0812">Transmembrane</keyword>
<sequence length="132" mass="14807">MNGKSILLEKYMQWVKRKIYLKALITLSLIAAIFLLVARLGYYGILISNIAFVIGLFLICVSVVDVLLKAHLLAGWFRHKKKGETDEEYQKNKIKVREVGRLKNAPIQSSKLGRSCLAAGSIFILCAILVTL</sequence>
<name>A0A0R1PYZ4_9LACO</name>
<evidence type="ECO:0000313" key="4">
    <source>
        <dbReference type="Proteomes" id="UP000051155"/>
    </source>
</evidence>
<reference evidence="3 4" key="1">
    <citation type="journal article" date="2015" name="Genome Announc.">
        <title>Expanding the biotechnology potential of lactobacilli through comparative genomics of 213 strains and associated genera.</title>
        <authorList>
            <person name="Sun Z."/>
            <person name="Harris H.M."/>
            <person name="McCann A."/>
            <person name="Guo C."/>
            <person name="Argimon S."/>
            <person name="Zhang W."/>
            <person name="Yang X."/>
            <person name="Jeffery I.B."/>
            <person name="Cooney J.C."/>
            <person name="Kagawa T.F."/>
            <person name="Liu W."/>
            <person name="Song Y."/>
            <person name="Salvetti E."/>
            <person name="Wrobel A."/>
            <person name="Rasinkangas P."/>
            <person name="Parkhill J."/>
            <person name="Rea M.C."/>
            <person name="O'Sullivan O."/>
            <person name="Ritari J."/>
            <person name="Douillard F.P."/>
            <person name="Paul Ross R."/>
            <person name="Yang R."/>
            <person name="Briner A.E."/>
            <person name="Felis G.E."/>
            <person name="de Vos W.M."/>
            <person name="Barrangou R."/>
            <person name="Klaenhammer T.R."/>
            <person name="Caufield P.W."/>
            <person name="Cui Y."/>
            <person name="Zhang H."/>
            <person name="O'Toole P.W."/>
        </authorList>
    </citation>
    <scope>NUCLEOTIDE SEQUENCE [LARGE SCALE GENOMIC DNA]</scope>
    <source>
        <strain evidence="3 4">DSM 19971</strain>
    </source>
</reference>
<dbReference type="InterPro" id="IPR025007">
    <property type="entry name" value="DUF3899"/>
</dbReference>
<keyword evidence="1" id="KW-1133">Transmembrane helix</keyword>
<protein>
    <recommendedName>
        <fullName evidence="2">DUF3899 domain-containing protein</fullName>
    </recommendedName>
</protein>
<feature type="transmembrane region" description="Helical" evidence="1">
    <location>
        <begin position="112"/>
        <end position="130"/>
    </location>
</feature>
<organism evidence="3 4">
    <name type="scientific">Liquorilactobacillus uvarum DSM 19971</name>
    <dbReference type="NCBI Taxonomy" id="1423812"/>
    <lineage>
        <taxon>Bacteria</taxon>
        <taxon>Bacillati</taxon>
        <taxon>Bacillota</taxon>
        <taxon>Bacilli</taxon>
        <taxon>Lactobacillales</taxon>
        <taxon>Lactobacillaceae</taxon>
        <taxon>Liquorilactobacillus</taxon>
    </lineage>
</organism>
<feature type="transmembrane region" description="Helical" evidence="1">
    <location>
        <begin position="20"/>
        <end position="40"/>
    </location>
</feature>
<comment type="caution">
    <text evidence="3">The sequence shown here is derived from an EMBL/GenBank/DDBJ whole genome shotgun (WGS) entry which is preliminary data.</text>
</comment>
<dbReference type="Proteomes" id="UP000051155">
    <property type="component" value="Unassembled WGS sequence"/>
</dbReference>
<evidence type="ECO:0000256" key="1">
    <source>
        <dbReference type="SAM" id="Phobius"/>
    </source>
</evidence>
<evidence type="ECO:0000313" key="3">
    <source>
        <dbReference type="EMBL" id="KRL37718.1"/>
    </source>
</evidence>
<dbReference type="STRING" id="1423812.FD20_GL002558"/>
<keyword evidence="1" id="KW-0472">Membrane</keyword>
<dbReference type="AlphaFoldDB" id="A0A0R1PYZ4"/>
<gene>
    <name evidence="3" type="ORF">FD20_GL002558</name>
</gene>
<dbReference type="PATRIC" id="fig|1423812.3.peg.2716"/>
<feature type="transmembrane region" description="Helical" evidence="1">
    <location>
        <begin position="46"/>
        <end position="68"/>
    </location>
</feature>
<keyword evidence="4" id="KW-1185">Reference proteome</keyword>
<accession>A0A0R1PYZ4</accession>